<dbReference type="EMBL" id="UGAB01000002">
    <property type="protein sequence ID" value="STF40293.1"/>
    <property type="molecule type" value="Genomic_DNA"/>
</dbReference>
<accession>A0A376L7J1</accession>
<dbReference type="Proteomes" id="UP000254877">
    <property type="component" value="Unassembled WGS sequence"/>
</dbReference>
<evidence type="ECO:0000313" key="1">
    <source>
        <dbReference type="EMBL" id="STF40293.1"/>
    </source>
</evidence>
<sequence length="63" mass="6656">MANGVVLAFQAVFVQRVGITILTVETVSGSKIVILIRCLGKFDIAVAAGESFNTRRFSGIGGR</sequence>
<gene>
    <name evidence="1" type="ORF">NCTC7928_00849</name>
</gene>
<protein>
    <submittedName>
        <fullName evidence="1">Uncharacterized protein</fullName>
    </submittedName>
</protein>
<proteinExistence type="predicted"/>
<name>A0A376L7J1_ECOLX</name>
<reference evidence="1 2" key="1">
    <citation type="submission" date="2018-06" db="EMBL/GenBank/DDBJ databases">
        <authorList>
            <consortium name="Pathogen Informatics"/>
            <person name="Doyle S."/>
        </authorList>
    </citation>
    <scope>NUCLEOTIDE SEQUENCE [LARGE SCALE GENOMIC DNA]</scope>
    <source>
        <strain evidence="1 2">NCTC7928</strain>
    </source>
</reference>
<organism evidence="1 2">
    <name type="scientific">Escherichia coli</name>
    <dbReference type="NCBI Taxonomy" id="562"/>
    <lineage>
        <taxon>Bacteria</taxon>
        <taxon>Pseudomonadati</taxon>
        <taxon>Pseudomonadota</taxon>
        <taxon>Gammaproteobacteria</taxon>
        <taxon>Enterobacterales</taxon>
        <taxon>Enterobacteriaceae</taxon>
        <taxon>Escherichia</taxon>
    </lineage>
</organism>
<evidence type="ECO:0000313" key="2">
    <source>
        <dbReference type="Proteomes" id="UP000254877"/>
    </source>
</evidence>
<dbReference type="AlphaFoldDB" id="A0A376L7J1"/>